<dbReference type="AlphaFoldDB" id="A0A4R6V0X9"/>
<evidence type="ECO:0000313" key="1">
    <source>
        <dbReference type="EMBL" id="TDQ53685.1"/>
    </source>
</evidence>
<proteinExistence type="predicted"/>
<organism evidence="1 2">
    <name type="scientific">Actinorugispora endophytica</name>
    <dbReference type="NCBI Taxonomy" id="1605990"/>
    <lineage>
        <taxon>Bacteria</taxon>
        <taxon>Bacillati</taxon>
        <taxon>Actinomycetota</taxon>
        <taxon>Actinomycetes</taxon>
        <taxon>Streptosporangiales</taxon>
        <taxon>Nocardiopsidaceae</taxon>
        <taxon>Actinorugispora</taxon>
    </lineage>
</organism>
<sequence>MARAPHLPRRPVRTTIVAAAAAAFTLGTAGCTIDLSSWRPGAETEQSPSPTPVSAGPVLDAALAALEEAPAIQLQGQFSDPEDTTAAVDTMVTVTDSGATSGTFQTGSGEARYIEADRKLFVDADDDYWLTTGIFNPDSDTYADNWVRTSPEQFGLDPGAVLTPGRLAESLRAQAPGEGAQAVEEKLDGAVTYRVDLAGGKVWISAEEPYQLIRMQVEELAPADGEGVASRIDADFVEVDTAAVEQLYGDLATIAEDELGSARDARMEVGWEGDLGGNCETGGACTMIGTITDVGGASEGSVRVRMDSVFSNDELGEKKCDKTGELEAGGTVELSCSVDFGLAPSTNPQTYQISYEAFLSTRALSGDAREDLVGKIGEQREATLSGGAGGEAEEGN</sequence>
<dbReference type="Proteomes" id="UP000295281">
    <property type="component" value="Unassembled WGS sequence"/>
</dbReference>
<accession>A0A4R6V0X9</accession>
<gene>
    <name evidence="1" type="ORF">EV190_103136</name>
</gene>
<comment type="caution">
    <text evidence="1">The sequence shown here is derived from an EMBL/GenBank/DDBJ whole genome shotgun (WGS) entry which is preliminary data.</text>
</comment>
<protein>
    <recommendedName>
        <fullName evidence="3">Lipoprotein</fullName>
    </recommendedName>
</protein>
<dbReference type="PROSITE" id="PS51257">
    <property type="entry name" value="PROKAR_LIPOPROTEIN"/>
    <property type="match status" value="1"/>
</dbReference>
<evidence type="ECO:0008006" key="3">
    <source>
        <dbReference type="Google" id="ProtNLM"/>
    </source>
</evidence>
<reference evidence="1 2" key="1">
    <citation type="submission" date="2019-03" db="EMBL/GenBank/DDBJ databases">
        <title>Genomic Encyclopedia of Type Strains, Phase IV (KMG-IV): sequencing the most valuable type-strain genomes for metagenomic binning, comparative biology and taxonomic classification.</title>
        <authorList>
            <person name="Goeker M."/>
        </authorList>
    </citation>
    <scope>NUCLEOTIDE SEQUENCE [LARGE SCALE GENOMIC DNA]</scope>
    <source>
        <strain evidence="1 2">DSM 46770</strain>
    </source>
</reference>
<keyword evidence="2" id="KW-1185">Reference proteome</keyword>
<name>A0A4R6V0X9_9ACTN</name>
<dbReference type="OrthoDB" id="5173041at2"/>
<evidence type="ECO:0000313" key="2">
    <source>
        <dbReference type="Proteomes" id="UP000295281"/>
    </source>
</evidence>
<dbReference type="EMBL" id="SNYN01000003">
    <property type="protein sequence ID" value="TDQ53685.1"/>
    <property type="molecule type" value="Genomic_DNA"/>
</dbReference>